<feature type="compositionally biased region" description="Basic and acidic residues" evidence="1">
    <location>
        <begin position="360"/>
        <end position="377"/>
    </location>
</feature>
<evidence type="ECO:0000313" key="4">
    <source>
        <dbReference type="Proteomes" id="UP000327013"/>
    </source>
</evidence>
<protein>
    <recommendedName>
        <fullName evidence="2">DUF676 domain-containing protein</fullName>
    </recommendedName>
</protein>
<keyword evidence="4" id="KW-1185">Reference proteome</keyword>
<dbReference type="GO" id="GO:0004622">
    <property type="term" value="F:phosphatidylcholine lysophospholipase activity"/>
    <property type="evidence" value="ECO:0007669"/>
    <property type="project" value="TreeGrafter"/>
</dbReference>
<evidence type="ECO:0000259" key="2">
    <source>
        <dbReference type="Pfam" id="PF05057"/>
    </source>
</evidence>
<gene>
    <name evidence="3" type="ORF">FH972_025674</name>
</gene>
<organism evidence="3 4">
    <name type="scientific">Carpinus fangiana</name>
    <dbReference type="NCBI Taxonomy" id="176857"/>
    <lineage>
        <taxon>Eukaryota</taxon>
        <taxon>Viridiplantae</taxon>
        <taxon>Streptophyta</taxon>
        <taxon>Embryophyta</taxon>
        <taxon>Tracheophyta</taxon>
        <taxon>Spermatophyta</taxon>
        <taxon>Magnoliopsida</taxon>
        <taxon>eudicotyledons</taxon>
        <taxon>Gunneridae</taxon>
        <taxon>Pentapetalae</taxon>
        <taxon>rosids</taxon>
        <taxon>fabids</taxon>
        <taxon>Fagales</taxon>
        <taxon>Betulaceae</taxon>
        <taxon>Carpinus</taxon>
    </lineage>
</organism>
<feature type="region of interest" description="Disordered" evidence="1">
    <location>
        <begin position="348"/>
        <end position="386"/>
    </location>
</feature>
<dbReference type="InterPro" id="IPR007751">
    <property type="entry name" value="DUF676_lipase-like"/>
</dbReference>
<name>A0A5N6L4A5_9ROSI</name>
<dbReference type="InterPro" id="IPR029058">
    <property type="entry name" value="AB_hydrolase_fold"/>
</dbReference>
<dbReference type="Pfam" id="PF05057">
    <property type="entry name" value="DUF676"/>
    <property type="match status" value="1"/>
</dbReference>
<evidence type="ECO:0000313" key="3">
    <source>
        <dbReference type="EMBL" id="KAB8556638.1"/>
    </source>
</evidence>
<dbReference type="GO" id="GO:0047372">
    <property type="term" value="F:monoacylglycerol lipase activity"/>
    <property type="evidence" value="ECO:0007669"/>
    <property type="project" value="TreeGrafter"/>
</dbReference>
<dbReference type="Gene3D" id="3.40.50.1820">
    <property type="entry name" value="alpha/beta hydrolase"/>
    <property type="match status" value="1"/>
</dbReference>
<dbReference type="GO" id="GO:0005811">
    <property type="term" value="C:lipid droplet"/>
    <property type="evidence" value="ECO:0007669"/>
    <property type="project" value="TreeGrafter"/>
</dbReference>
<dbReference type="OrthoDB" id="273452at2759"/>
<dbReference type="SUPFAM" id="SSF53474">
    <property type="entry name" value="alpha/beta-Hydrolases"/>
    <property type="match status" value="1"/>
</dbReference>
<proteinExistence type="predicted"/>
<comment type="caution">
    <text evidence="3">The sequence shown here is derived from an EMBL/GenBank/DDBJ whole genome shotgun (WGS) entry which is preliminary data.</text>
</comment>
<dbReference type="AlphaFoldDB" id="A0A5N6L4A5"/>
<feature type="domain" description="DUF676" evidence="2">
    <location>
        <begin position="9"/>
        <end position="207"/>
    </location>
</feature>
<dbReference type="Proteomes" id="UP000327013">
    <property type="component" value="Unassembled WGS sequence"/>
</dbReference>
<dbReference type="PANTHER" id="PTHR12482">
    <property type="entry name" value="LIPASE ROG1-RELATED-RELATED"/>
    <property type="match status" value="1"/>
</dbReference>
<feature type="compositionally biased region" description="Low complexity" evidence="1">
    <location>
        <begin position="348"/>
        <end position="357"/>
    </location>
</feature>
<sequence>MSSTPSERQDLHLCVFVHGLWGSPGHLSFISGSLRDAHPDLHLFSPKTNAGNLTYDGIEVGGERVTEEVEKELSELEAAGKKVTRMSVIGYSLGGLIARYVVGLLYSRGVFERGIEPVNFTTFATPHLGVRSPVIGWKNQLFNVFGARTLSASGTQLFATDTFRDTGRPLLAVLADPGSIFVRGLALFQKRSLYANIINDRSVTFYTAGLSRHDPFVNLDLVNLHPLDGFEGVILDPASPASPKTDDFTALDSISSTARAAVNAAPYALAMTVFLPIGITAYLVNSGWQSYASVQRVREHETKATAFRQFPLLLEDARRRAEHAVESLSAAAREEDYLPESVESASSLVSSVDTTSEAAARNDGEGKEAMVREKTEPAHVAPASDAPWPTLALTSEQFAMIDTLQPMFERYPVHISKATHSHAAIIRRLNRESFSEGFIVARHWVEGFIA</sequence>
<dbReference type="PANTHER" id="PTHR12482:SF65">
    <property type="entry name" value="ESTERASE, PUTATIVE (AFU_ORTHOLOGUE AFUA_3G12320)-RELATED"/>
    <property type="match status" value="1"/>
</dbReference>
<evidence type="ECO:0000256" key="1">
    <source>
        <dbReference type="SAM" id="MobiDB-lite"/>
    </source>
</evidence>
<dbReference type="InterPro" id="IPR044294">
    <property type="entry name" value="Lipase-like"/>
</dbReference>
<accession>A0A5N6L4A5</accession>
<reference evidence="3 4" key="1">
    <citation type="submission" date="2019-06" db="EMBL/GenBank/DDBJ databases">
        <title>A chromosomal-level reference genome of Carpinus fangiana (Coryloideae, Betulaceae).</title>
        <authorList>
            <person name="Yang X."/>
            <person name="Wang Z."/>
            <person name="Zhang L."/>
            <person name="Hao G."/>
            <person name="Liu J."/>
            <person name="Yang Y."/>
        </authorList>
    </citation>
    <scope>NUCLEOTIDE SEQUENCE [LARGE SCALE GENOMIC DNA]</scope>
    <source>
        <strain evidence="3">Cfa_2016G</strain>
        <tissue evidence="3">Leaf</tissue>
    </source>
</reference>
<dbReference type="EMBL" id="VIBQ01000062">
    <property type="protein sequence ID" value="KAB8556638.1"/>
    <property type="molecule type" value="Genomic_DNA"/>
</dbReference>